<gene>
    <name evidence="3" type="ORF">COT44_01280</name>
</gene>
<evidence type="ECO:0000256" key="2">
    <source>
        <dbReference type="SAM" id="Phobius"/>
    </source>
</evidence>
<keyword evidence="2" id="KW-1133">Transmembrane helix</keyword>
<feature type="region of interest" description="Disordered" evidence="1">
    <location>
        <begin position="46"/>
        <end position="66"/>
    </location>
</feature>
<evidence type="ECO:0000313" key="3">
    <source>
        <dbReference type="EMBL" id="PIU03770.1"/>
    </source>
</evidence>
<evidence type="ECO:0008006" key="5">
    <source>
        <dbReference type="Google" id="ProtNLM"/>
    </source>
</evidence>
<sequence>MEEEIKIVQNMPEATKNKNLMIPLAAAIIIILLGVATGYGLVAKSGSADTSGTAQKGQEVGSTNEKVFKDTATGTLEKGGIDGEGTHKLIREGGPSQTAYLNSSVIDLDQYVGKKVQVWGETNKGQKASWLMDVGKLKILE</sequence>
<name>A0A2M6XDK9_9BACT</name>
<reference evidence="4" key="1">
    <citation type="submission" date="2017-09" db="EMBL/GenBank/DDBJ databases">
        <title>Depth-based differentiation of microbial function through sediment-hosted aquifers and enrichment of novel symbionts in the deep terrestrial subsurface.</title>
        <authorList>
            <person name="Probst A.J."/>
            <person name="Ladd B."/>
            <person name="Jarett J.K."/>
            <person name="Geller-Mcgrath D.E."/>
            <person name="Sieber C.M.K."/>
            <person name="Emerson J.B."/>
            <person name="Anantharaman K."/>
            <person name="Thomas B.C."/>
            <person name="Malmstrom R."/>
            <person name="Stieglmeier M."/>
            <person name="Klingl A."/>
            <person name="Woyke T."/>
            <person name="Ryan C.M."/>
            <person name="Banfield J.F."/>
        </authorList>
    </citation>
    <scope>NUCLEOTIDE SEQUENCE [LARGE SCALE GENOMIC DNA]</scope>
</reference>
<organism evidence="3 4">
    <name type="scientific">Candidatus Shapirobacteria bacterium CG08_land_8_20_14_0_20_39_18</name>
    <dbReference type="NCBI Taxonomy" id="1974883"/>
    <lineage>
        <taxon>Bacteria</taxon>
        <taxon>Candidatus Shapironibacteriota</taxon>
    </lineage>
</organism>
<evidence type="ECO:0000256" key="1">
    <source>
        <dbReference type="SAM" id="MobiDB-lite"/>
    </source>
</evidence>
<proteinExistence type="predicted"/>
<keyword evidence="2" id="KW-0472">Membrane</keyword>
<feature type="compositionally biased region" description="Polar residues" evidence="1">
    <location>
        <begin position="47"/>
        <end position="65"/>
    </location>
</feature>
<protein>
    <recommendedName>
        <fullName evidence="5">DUF5666 domain-containing protein</fullName>
    </recommendedName>
</protein>
<evidence type="ECO:0000313" key="4">
    <source>
        <dbReference type="Proteomes" id="UP000228996"/>
    </source>
</evidence>
<dbReference type="EMBL" id="PEYO01000006">
    <property type="protein sequence ID" value="PIU03770.1"/>
    <property type="molecule type" value="Genomic_DNA"/>
</dbReference>
<comment type="caution">
    <text evidence="3">The sequence shown here is derived from an EMBL/GenBank/DDBJ whole genome shotgun (WGS) entry which is preliminary data.</text>
</comment>
<accession>A0A2M6XDK9</accession>
<feature type="transmembrane region" description="Helical" evidence="2">
    <location>
        <begin position="20"/>
        <end position="42"/>
    </location>
</feature>
<dbReference type="AlphaFoldDB" id="A0A2M6XDK9"/>
<dbReference type="Proteomes" id="UP000228996">
    <property type="component" value="Unassembled WGS sequence"/>
</dbReference>
<keyword evidence="2" id="KW-0812">Transmembrane</keyword>